<dbReference type="CDD" id="cd05930">
    <property type="entry name" value="A_NRPS"/>
    <property type="match status" value="1"/>
</dbReference>
<reference evidence="5 6" key="1">
    <citation type="journal article" date="2021" name="Int. J. Syst. Evol. Microbiol.">
        <title>Amazonocrinis nigriterrae gen. nov., sp. nov., Atlanticothrix silvestris gen. nov., sp. nov. and Dendronalium phyllosphericum gen. nov., sp. nov., nostocacean cyanobacteria from Brazilian environments.</title>
        <authorList>
            <person name="Alvarenga D.O."/>
            <person name="Andreote A.P.D."/>
            <person name="Branco L.H.Z."/>
            <person name="Delbaje E."/>
            <person name="Cruz R.B."/>
            <person name="Varani A.M."/>
            <person name="Fiore M.F."/>
        </authorList>
    </citation>
    <scope>NUCLEOTIDE SEQUENCE [LARGE SCALE GENOMIC DNA]</scope>
    <source>
        <strain evidence="5 6">CENA357</strain>
    </source>
</reference>
<evidence type="ECO:0000256" key="1">
    <source>
        <dbReference type="ARBA" id="ARBA00001957"/>
    </source>
</evidence>
<dbReference type="RefSeq" id="WP_214439493.1">
    <property type="nucleotide sequence ID" value="NZ_JAECZB010000026.1"/>
</dbReference>
<dbReference type="Pfam" id="PF00668">
    <property type="entry name" value="Condensation"/>
    <property type="match status" value="2"/>
</dbReference>
<feature type="domain" description="Carrier" evidence="4">
    <location>
        <begin position="582"/>
        <end position="656"/>
    </location>
</feature>
<keyword evidence="2" id="KW-0596">Phosphopantetheine</keyword>
<dbReference type="InterPro" id="IPR000873">
    <property type="entry name" value="AMP-dep_synth/lig_dom"/>
</dbReference>
<dbReference type="SUPFAM" id="SSF47336">
    <property type="entry name" value="ACP-like"/>
    <property type="match status" value="2"/>
</dbReference>
<dbReference type="InterPro" id="IPR020845">
    <property type="entry name" value="AMP-binding_CS"/>
</dbReference>
<dbReference type="PANTHER" id="PTHR45527">
    <property type="entry name" value="NONRIBOSOMAL PEPTIDE SYNTHETASE"/>
    <property type="match status" value="1"/>
</dbReference>
<dbReference type="Gene3D" id="3.30.559.30">
    <property type="entry name" value="Nonribosomal peptide synthetase, condensation domain"/>
    <property type="match status" value="2"/>
</dbReference>
<evidence type="ECO:0000259" key="4">
    <source>
        <dbReference type="PROSITE" id="PS50075"/>
    </source>
</evidence>
<dbReference type="SUPFAM" id="SSF56801">
    <property type="entry name" value="Acetyl-CoA synthetase-like"/>
    <property type="match status" value="1"/>
</dbReference>
<organism evidence="5 6">
    <name type="scientific">Atlanticothrix silvestris CENA357</name>
    <dbReference type="NCBI Taxonomy" id="1725252"/>
    <lineage>
        <taxon>Bacteria</taxon>
        <taxon>Bacillati</taxon>
        <taxon>Cyanobacteriota</taxon>
        <taxon>Cyanophyceae</taxon>
        <taxon>Nostocales</taxon>
        <taxon>Nodulariaceae</taxon>
        <taxon>Atlanticothrix</taxon>
        <taxon>Atlanticothrix silvestris</taxon>
    </lineage>
</organism>
<dbReference type="SUPFAM" id="SSF52777">
    <property type="entry name" value="CoA-dependent acyltransferases"/>
    <property type="match status" value="4"/>
</dbReference>
<dbReference type="PROSITE" id="PS50075">
    <property type="entry name" value="CARRIER"/>
    <property type="match status" value="2"/>
</dbReference>
<dbReference type="Gene3D" id="1.10.1200.10">
    <property type="entry name" value="ACP-like"/>
    <property type="match status" value="2"/>
</dbReference>
<dbReference type="InterPro" id="IPR010071">
    <property type="entry name" value="AA_adenyl_dom"/>
</dbReference>
<dbReference type="InterPro" id="IPR023213">
    <property type="entry name" value="CAT-like_dom_sf"/>
</dbReference>
<dbReference type="InterPro" id="IPR006162">
    <property type="entry name" value="Ppantetheine_attach_site"/>
</dbReference>
<evidence type="ECO:0000256" key="2">
    <source>
        <dbReference type="ARBA" id="ARBA00022450"/>
    </source>
</evidence>
<dbReference type="GO" id="GO:0031177">
    <property type="term" value="F:phosphopantetheine binding"/>
    <property type="evidence" value="ECO:0007669"/>
    <property type="project" value="TreeGrafter"/>
</dbReference>
<dbReference type="FunFam" id="3.40.50.980:FF:000001">
    <property type="entry name" value="Non-ribosomal peptide synthetase"/>
    <property type="match status" value="1"/>
</dbReference>
<dbReference type="Gene3D" id="3.30.300.30">
    <property type="match status" value="1"/>
</dbReference>
<dbReference type="NCBIfam" id="TIGR01733">
    <property type="entry name" value="AA-adenyl-dom"/>
    <property type="match status" value="1"/>
</dbReference>
<dbReference type="GO" id="GO:0005737">
    <property type="term" value="C:cytoplasm"/>
    <property type="evidence" value="ECO:0007669"/>
    <property type="project" value="TreeGrafter"/>
</dbReference>
<dbReference type="FunFam" id="3.40.50.12780:FF:000012">
    <property type="entry name" value="Non-ribosomal peptide synthetase"/>
    <property type="match status" value="1"/>
</dbReference>
<dbReference type="Proteomes" id="UP000599391">
    <property type="component" value="Unassembled WGS sequence"/>
</dbReference>
<accession>A0A8J7HHU2</accession>
<comment type="cofactor">
    <cofactor evidence="1">
        <name>pantetheine 4'-phosphate</name>
        <dbReference type="ChEBI" id="CHEBI:47942"/>
    </cofactor>
</comment>
<dbReference type="InterPro" id="IPR045851">
    <property type="entry name" value="AMP-bd_C_sf"/>
</dbReference>
<dbReference type="Gene3D" id="2.30.38.10">
    <property type="entry name" value="Luciferase, Domain 3"/>
    <property type="match status" value="1"/>
</dbReference>
<dbReference type="PANTHER" id="PTHR45527:SF1">
    <property type="entry name" value="FATTY ACID SYNTHASE"/>
    <property type="match status" value="1"/>
</dbReference>
<keyword evidence="6" id="KW-1185">Reference proteome</keyword>
<name>A0A8J7HHU2_9CYAN</name>
<dbReference type="PROSITE" id="PS00012">
    <property type="entry name" value="PHOSPHOPANTETHEINE"/>
    <property type="match status" value="1"/>
</dbReference>
<comment type="caution">
    <text evidence="5">The sequence shown here is derived from an EMBL/GenBank/DDBJ whole genome shotgun (WGS) entry which is preliminary data.</text>
</comment>
<dbReference type="Pfam" id="PF00501">
    <property type="entry name" value="AMP-binding"/>
    <property type="match status" value="1"/>
</dbReference>
<dbReference type="GO" id="GO:0043041">
    <property type="term" value="P:amino acid activation for nonribosomal peptide biosynthetic process"/>
    <property type="evidence" value="ECO:0007669"/>
    <property type="project" value="TreeGrafter"/>
</dbReference>
<dbReference type="PROSITE" id="PS00455">
    <property type="entry name" value="AMP_BINDING"/>
    <property type="match status" value="1"/>
</dbReference>
<dbReference type="GO" id="GO:0003824">
    <property type="term" value="F:catalytic activity"/>
    <property type="evidence" value="ECO:0007669"/>
    <property type="project" value="InterPro"/>
</dbReference>
<proteinExistence type="predicted"/>
<evidence type="ECO:0000256" key="3">
    <source>
        <dbReference type="ARBA" id="ARBA00022553"/>
    </source>
</evidence>
<protein>
    <submittedName>
        <fullName evidence="5">Amino acid adenylation domain-containing protein</fullName>
    </submittedName>
</protein>
<evidence type="ECO:0000313" key="5">
    <source>
        <dbReference type="EMBL" id="MBH8553204.1"/>
    </source>
</evidence>
<dbReference type="InterPro" id="IPR036736">
    <property type="entry name" value="ACP-like_sf"/>
</dbReference>
<dbReference type="EMBL" id="JAECZB010000026">
    <property type="protein sequence ID" value="MBH8553204.1"/>
    <property type="molecule type" value="Genomic_DNA"/>
</dbReference>
<dbReference type="InterPro" id="IPR009081">
    <property type="entry name" value="PP-bd_ACP"/>
</dbReference>
<dbReference type="Pfam" id="PF13193">
    <property type="entry name" value="AMP-binding_C"/>
    <property type="match status" value="1"/>
</dbReference>
<dbReference type="GO" id="GO:0008610">
    <property type="term" value="P:lipid biosynthetic process"/>
    <property type="evidence" value="ECO:0007669"/>
    <property type="project" value="UniProtKB-ARBA"/>
</dbReference>
<dbReference type="Gene3D" id="3.40.50.980">
    <property type="match status" value="2"/>
</dbReference>
<dbReference type="GO" id="GO:0044550">
    <property type="term" value="P:secondary metabolite biosynthetic process"/>
    <property type="evidence" value="ECO:0007669"/>
    <property type="project" value="TreeGrafter"/>
</dbReference>
<dbReference type="InterPro" id="IPR001242">
    <property type="entry name" value="Condensation_dom"/>
</dbReference>
<dbReference type="Pfam" id="PF00550">
    <property type="entry name" value="PP-binding"/>
    <property type="match status" value="1"/>
</dbReference>
<dbReference type="InterPro" id="IPR025110">
    <property type="entry name" value="AMP-bd_C"/>
</dbReference>
<gene>
    <name evidence="5" type="ORF">I8751_12650</name>
</gene>
<keyword evidence="3" id="KW-0597">Phosphoprotein</keyword>
<sequence length="1648" mass="188360">MSTNSLELQIFSLVAKITGHDAEELERDMFLEGNLGLDSIKMMELMNGLLQLIPPELQPKFMEVLPLQNLMQLQTLGDVVQIADKCLAPQVDNSDFNQGIPPQSESIINQNEQKTEKVEILSGQYFHLLGHWVINSISLFSTLRLQGDFNSNVAWQSWKDLLARHPMLRSRFLIPPDATRFKDYEMVVLENPTPPEIPVTDIRHLNSNAQEQLINDELHRCLNYEWQMTEWPLHRFFVFRLEDSVYQLVLANEHLISDALGCHVILREFMEIYRAHVCGEQPNLQPPTTVKDYSELVQSINAWQDPEEDKALVEYVNRRGKDSYLWNPTGNEITSLCPKFQNQRYSLGKAITNQLIAQTREWRLPLNSLLVSAFVRAVSKFEKSKNEPIMVQVPTSGRVYPGIDATDVVGSFAQNLSISLDLPAPHEDWQRLLNRVHQEIQQGLANGYDRAQTRQMAIAFRDNIVLENGKIPERMLPMYRRILKSNLYCPFTGQTNIKNKYGPIDVLDYRAGGINAAGTIDILQEIFDDCLHLFASYDSNFFPESVIDDLMQEYIAQIKELASLKIQSQQLTQPLQNTQPDVNIAQILQEIATEVCHSQITDNDMSKDLETELGMDSLELIRIVTRLEKRLGKVNRQGLLSCRSLQEMAVVLGKKQSVVKNPQPLEIPYLEIIEQAQRTPNAIAVTDGETQITYEELNRLSNQVANYLQAQGVKPGVFVGIMTRRGPLMFVGILGILKAGGTYVPLDPIYPHERIKYILEHAEIGILLTENRLKNKLAECLSEELPLHTLMFLDEGIFEQGKAWTQLNKKTWTRWSDIAPANVNTPDDLMTVLYTSGSTGKPKGVMLNHQGYMNRLVWMQNAFQLRYGDRVAQKTSCCFDISVWEIFWPLMVGATVYSVETETVKNPWLLAQWIKDNQINVMHFVPSLFGEFCNALETESWTFPDLRWLVFSGEALPVPFVQRWIDRYGMSVGLANLYGPTEASIDVTAHIIRQRPGEQETCIPIGKAIDNVYILILDEQMQPVAPGQMGELWIGGVQLAKGYLKDQQRTDDAFRVNPFSHVPGKHLYKTGDLAIELPDGSFEYHGRIDHQVKIRGFRVELGEIESVLNSHPAINEAAVLAVDYENGQKRLIACLAGSKVDNQQIKEFLAQRLPDYMIPHRWEWLTSLPKTHNGKLDRKAILASITQEQPKPENNKQTVSQEYLPLGPAQRWLVKYFEPPYQWNGYTRFLFHQPLDAEIFDQALNVVLEHHPALRTVFVQQDQQWYQQLISPEQKLTTEFYDGSHLTSAQRDSEIHHRIQEIAQQFQIDQWPLMKVIAIKVNESCYDISLVGHHIIGDLLSTGVIFNLLWLTYSELLGKRTLSFKDLPLTPSYADYVRVLLQAEKQGALASHVDYWKSQFPSQEYTFQVPFDHQKGANLEASAASEKFTLSKNSSNILLREAKQHYKCNVYTLLLSTLYRLMAEWSGQSWVVVSHRSHGRNIDNNPTFLNSVGNFAMNFPVGVNVGHSSKWEKTTKQIQDKFNELPMNGVTFDWISEQLPKHIYPDNNLTPVRANYLGNRTAPSLELFEFIEEDRDSRLSSPDQKRTALLEFFFSITDGVVHLEIQYSRNFHVPATIRKLGDRYLELMADMLAVISLVGNGVDVTNHS</sequence>
<feature type="domain" description="Carrier" evidence="4">
    <location>
        <begin position="1"/>
        <end position="87"/>
    </location>
</feature>
<dbReference type="Gene3D" id="3.30.559.10">
    <property type="entry name" value="Chloramphenicol acetyltransferase-like domain"/>
    <property type="match status" value="2"/>
</dbReference>
<evidence type="ECO:0000313" key="6">
    <source>
        <dbReference type="Proteomes" id="UP000599391"/>
    </source>
</evidence>